<dbReference type="Proteomes" id="UP000195913">
    <property type="component" value="Unassembled WGS sequence"/>
</dbReference>
<name>A0A1R4EWN2_9MICC</name>
<evidence type="ECO:0000256" key="2">
    <source>
        <dbReference type="ARBA" id="ARBA00004829"/>
    </source>
</evidence>
<gene>
    <name evidence="10" type="ORF">FM101_01140</name>
</gene>
<dbReference type="Pfam" id="PF18916">
    <property type="entry name" value="Lycopene_cyc"/>
    <property type="match status" value="1"/>
</dbReference>
<dbReference type="InterPro" id="IPR017825">
    <property type="entry name" value="Lycopene_cyclase_dom"/>
</dbReference>
<comment type="pathway">
    <text evidence="2">Carotenoid biosynthesis.</text>
</comment>
<keyword evidence="5 8" id="KW-1133">Transmembrane helix</keyword>
<evidence type="ECO:0000256" key="6">
    <source>
        <dbReference type="ARBA" id="ARBA00023136"/>
    </source>
</evidence>
<feature type="domain" description="Lycopene cyclase" evidence="9">
    <location>
        <begin position="6"/>
        <end position="86"/>
    </location>
</feature>
<evidence type="ECO:0000313" key="11">
    <source>
        <dbReference type="Proteomes" id="UP000195913"/>
    </source>
</evidence>
<keyword evidence="3 8" id="KW-0812">Transmembrane</keyword>
<organism evidence="10 11">
    <name type="scientific">Arthrobacter rhombi</name>
    <dbReference type="NCBI Taxonomy" id="71253"/>
    <lineage>
        <taxon>Bacteria</taxon>
        <taxon>Bacillati</taxon>
        <taxon>Actinomycetota</taxon>
        <taxon>Actinomycetes</taxon>
        <taxon>Micrococcales</taxon>
        <taxon>Micrococcaceae</taxon>
        <taxon>Arthrobacter</taxon>
    </lineage>
</organism>
<sequence length="104" mass="11408">MSYLELNYFFLGLALLSLLGAVLARRLDRRRMTAMLAGVFAMLILTAVFDNVMIGSGLFDYSSESLAGPRIGLAPLEDFAYPLGAAILLPSAWLLLEPRPRKDS</sequence>
<evidence type="ECO:0000256" key="1">
    <source>
        <dbReference type="ARBA" id="ARBA00004141"/>
    </source>
</evidence>
<dbReference type="GO" id="GO:0016872">
    <property type="term" value="F:intramolecular lyase activity"/>
    <property type="evidence" value="ECO:0007669"/>
    <property type="project" value="InterPro"/>
</dbReference>
<reference evidence="10 11" key="1">
    <citation type="submission" date="2017-02" db="EMBL/GenBank/DDBJ databases">
        <authorList>
            <person name="Peterson S.W."/>
        </authorList>
    </citation>
    <scope>NUCLEOTIDE SEQUENCE [LARGE SCALE GENOMIC DNA]</scope>
    <source>
        <strain evidence="10 11">B Ar 00.02</strain>
    </source>
</reference>
<feature type="transmembrane region" description="Helical" evidence="8">
    <location>
        <begin position="6"/>
        <end position="24"/>
    </location>
</feature>
<keyword evidence="11" id="KW-1185">Reference proteome</keyword>
<dbReference type="EMBL" id="FUHW01000006">
    <property type="protein sequence ID" value="SJM48060.1"/>
    <property type="molecule type" value="Genomic_DNA"/>
</dbReference>
<evidence type="ECO:0000256" key="8">
    <source>
        <dbReference type="SAM" id="Phobius"/>
    </source>
</evidence>
<accession>A0A1R4EWN2</accession>
<evidence type="ECO:0000313" key="10">
    <source>
        <dbReference type="EMBL" id="SJM48060.1"/>
    </source>
</evidence>
<comment type="subcellular location">
    <subcellularLocation>
        <location evidence="1">Membrane</location>
        <topology evidence="1">Multi-pass membrane protein</topology>
    </subcellularLocation>
</comment>
<keyword evidence="6 8" id="KW-0472">Membrane</keyword>
<feature type="transmembrane region" description="Helical" evidence="8">
    <location>
        <begin position="79"/>
        <end position="96"/>
    </location>
</feature>
<dbReference type="NCBIfam" id="TIGR03462">
    <property type="entry name" value="CarR_dom_SF"/>
    <property type="match status" value="1"/>
</dbReference>
<evidence type="ECO:0000259" key="9">
    <source>
        <dbReference type="Pfam" id="PF18916"/>
    </source>
</evidence>
<evidence type="ECO:0000256" key="5">
    <source>
        <dbReference type="ARBA" id="ARBA00022989"/>
    </source>
</evidence>
<evidence type="ECO:0000256" key="4">
    <source>
        <dbReference type="ARBA" id="ARBA00022746"/>
    </source>
</evidence>
<dbReference type="AlphaFoldDB" id="A0A1R4EWN2"/>
<keyword evidence="7" id="KW-0413">Isomerase</keyword>
<protein>
    <submittedName>
        <fullName evidence="10">C50 carotenoid epsilon cyclase</fullName>
    </submittedName>
</protein>
<dbReference type="GO" id="GO:0016117">
    <property type="term" value="P:carotenoid biosynthetic process"/>
    <property type="evidence" value="ECO:0007669"/>
    <property type="project" value="UniProtKB-KW"/>
</dbReference>
<proteinExistence type="predicted"/>
<dbReference type="RefSeq" id="WP_086994228.1">
    <property type="nucleotide sequence ID" value="NZ_FUHW01000006.1"/>
</dbReference>
<evidence type="ECO:0000256" key="7">
    <source>
        <dbReference type="ARBA" id="ARBA00023235"/>
    </source>
</evidence>
<dbReference type="GO" id="GO:0016020">
    <property type="term" value="C:membrane"/>
    <property type="evidence" value="ECO:0007669"/>
    <property type="project" value="UniProtKB-SubCell"/>
</dbReference>
<evidence type="ECO:0000256" key="3">
    <source>
        <dbReference type="ARBA" id="ARBA00022692"/>
    </source>
</evidence>
<feature type="transmembrane region" description="Helical" evidence="8">
    <location>
        <begin position="36"/>
        <end position="59"/>
    </location>
</feature>
<keyword evidence="4" id="KW-0125">Carotenoid biosynthesis</keyword>
<dbReference type="GO" id="GO:0045436">
    <property type="term" value="F:lycopene beta cyclase activity"/>
    <property type="evidence" value="ECO:0007669"/>
    <property type="project" value="UniProtKB-ARBA"/>
</dbReference>